<dbReference type="RefSeq" id="WP_131763298.1">
    <property type="nucleotide sequence ID" value="NZ_CAACUY010000317.1"/>
</dbReference>
<gene>
    <name evidence="3" type="ORF">ACFQZM_17955</name>
</gene>
<proteinExistence type="predicted"/>
<dbReference type="InterPro" id="IPR035992">
    <property type="entry name" value="Ricin_B-like_lectins"/>
</dbReference>
<keyword evidence="2" id="KW-0732">Signal</keyword>
<feature type="region of interest" description="Disordered" evidence="1">
    <location>
        <begin position="44"/>
        <end position="70"/>
    </location>
</feature>
<dbReference type="EMBL" id="JBHTGP010000010">
    <property type="protein sequence ID" value="MFD0686390.1"/>
    <property type="molecule type" value="Genomic_DNA"/>
</dbReference>
<organism evidence="3 4">
    <name type="scientific">Actinomadura fibrosa</name>
    <dbReference type="NCBI Taxonomy" id="111802"/>
    <lineage>
        <taxon>Bacteria</taxon>
        <taxon>Bacillati</taxon>
        <taxon>Actinomycetota</taxon>
        <taxon>Actinomycetes</taxon>
        <taxon>Streptosporangiales</taxon>
        <taxon>Thermomonosporaceae</taxon>
        <taxon>Actinomadura</taxon>
    </lineage>
</organism>
<comment type="caution">
    <text evidence="3">The sequence shown here is derived from an EMBL/GenBank/DDBJ whole genome shotgun (WGS) entry which is preliminary data.</text>
</comment>
<evidence type="ECO:0000256" key="2">
    <source>
        <dbReference type="SAM" id="SignalP"/>
    </source>
</evidence>
<evidence type="ECO:0000256" key="1">
    <source>
        <dbReference type="SAM" id="MobiDB-lite"/>
    </source>
</evidence>
<sequence>MSSHRAPRSGRSPHVLGGLAAATALICAIATAGVATAAFADGDDSGAADPGSAPAAAESSSSSPAAPAPPLDQQVKIRNVANGGAILPTGGGTDQGIDVDMINRWDAGGQVWTISDTGDPTEDGDPTYSIHNEKADQCLTIKSPIPVPPHTNHTKIMPCTTDVNPSQEWIIKPAKGNGTKGSWWIIPQDQTNRALAPDDPTVADGHTWVQLKIRQNSKTFGWRLEKQ</sequence>
<name>A0ABW2XL70_9ACTN</name>
<dbReference type="SUPFAM" id="SSF50370">
    <property type="entry name" value="Ricin B-like lectins"/>
    <property type="match status" value="1"/>
</dbReference>
<dbReference type="PROSITE" id="PS50231">
    <property type="entry name" value="RICIN_B_LECTIN"/>
    <property type="match status" value="1"/>
</dbReference>
<protein>
    <submittedName>
        <fullName evidence="3">RICIN domain-containing protein</fullName>
    </submittedName>
</protein>
<dbReference type="Proteomes" id="UP001597063">
    <property type="component" value="Unassembled WGS sequence"/>
</dbReference>
<feature type="signal peptide" evidence="2">
    <location>
        <begin position="1"/>
        <end position="37"/>
    </location>
</feature>
<dbReference type="CDD" id="cd00161">
    <property type="entry name" value="beta-trefoil_Ricin-like"/>
    <property type="match status" value="1"/>
</dbReference>
<evidence type="ECO:0000313" key="3">
    <source>
        <dbReference type="EMBL" id="MFD0686390.1"/>
    </source>
</evidence>
<feature type="chain" id="PRO_5045339271" evidence="2">
    <location>
        <begin position="38"/>
        <end position="227"/>
    </location>
</feature>
<accession>A0ABW2XL70</accession>
<evidence type="ECO:0000313" key="4">
    <source>
        <dbReference type="Proteomes" id="UP001597063"/>
    </source>
</evidence>
<keyword evidence="4" id="KW-1185">Reference proteome</keyword>
<feature type="compositionally biased region" description="Low complexity" evidence="1">
    <location>
        <begin position="47"/>
        <end position="65"/>
    </location>
</feature>
<dbReference type="Gene3D" id="2.80.10.50">
    <property type="match status" value="1"/>
</dbReference>
<reference evidence="4" key="1">
    <citation type="journal article" date="2019" name="Int. J. Syst. Evol. Microbiol.">
        <title>The Global Catalogue of Microorganisms (GCM) 10K type strain sequencing project: providing services to taxonomists for standard genome sequencing and annotation.</title>
        <authorList>
            <consortium name="The Broad Institute Genomics Platform"/>
            <consortium name="The Broad Institute Genome Sequencing Center for Infectious Disease"/>
            <person name="Wu L."/>
            <person name="Ma J."/>
        </authorList>
    </citation>
    <scope>NUCLEOTIDE SEQUENCE [LARGE SCALE GENOMIC DNA]</scope>
    <source>
        <strain evidence="4">JCM 9371</strain>
    </source>
</reference>